<dbReference type="Gene3D" id="1.10.10.10">
    <property type="entry name" value="Winged helix-like DNA-binding domain superfamily/Winged helix DNA-binding domain"/>
    <property type="match status" value="1"/>
</dbReference>
<proteinExistence type="predicted"/>
<feature type="compositionally biased region" description="Low complexity" evidence="1">
    <location>
        <begin position="36"/>
        <end position="47"/>
    </location>
</feature>
<dbReference type="InterPro" id="IPR036388">
    <property type="entry name" value="WH-like_DNA-bd_sf"/>
</dbReference>
<dbReference type="Pfam" id="PF08447">
    <property type="entry name" value="PAS_3"/>
    <property type="match status" value="1"/>
</dbReference>
<feature type="region of interest" description="Disordered" evidence="1">
    <location>
        <begin position="1"/>
        <end position="47"/>
    </location>
</feature>
<accession>A0A5C4W7U8</accession>
<sequence>MATSSGGCGVPVLSARIRSTGGSGRRPEMGRGGAGDDAAAEVPAVPDGPRQTGRFVFHVVDERWEWDDDVYVIHGYAPGEVEPTTELVMRHKHEHDRELVEQTLQEAIGDGAPFNVYYRIVVGERIRNVVLCGEGQYDGDRTSGKVDRLVGYYVDLTPELEAETTAAADAAVAASAASRDTIEQAKGILMLGYGLDADAAFAMLKWWSRNRNVKVREVADRLIQVAREGHVSHPGLRRLLDALLDDLTASRTARGNRAG</sequence>
<organism evidence="3 4">
    <name type="scientific">Nocardioides albidus</name>
    <dbReference type="NCBI Taxonomy" id="1517589"/>
    <lineage>
        <taxon>Bacteria</taxon>
        <taxon>Bacillati</taxon>
        <taxon>Actinomycetota</taxon>
        <taxon>Actinomycetes</taxon>
        <taxon>Propionibacteriales</taxon>
        <taxon>Nocardioidaceae</taxon>
        <taxon>Nocardioides</taxon>
    </lineage>
</organism>
<dbReference type="SUPFAM" id="SSF52172">
    <property type="entry name" value="CheY-like"/>
    <property type="match status" value="1"/>
</dbReference>
<dbReference type="InterPro" id="IPR005561">
    <property type="entry name" value="ANTAR"/>
</dbReference>
<dbReference type="SMART" id="SM01012">
    <property type="entry name" value="ANTAR"/>
    <property type="match status" value="1"/>
</dbReference>
<feature type="domain" description="ANTAR" evidence="2">
    <location>
        <begin position="162"/>
        <end position="223"/>
    </location>
</feature>
<dbReference type="EMBL" id="VDMP01000018">
    <property type="protein sequence ID" value="TNM44228.1"/>
    <property type="molecule type" value="Genomic_DNA"/>
</dbReference>
<comment type="caution">
    <text evidence="3">The sequence shown here is derived from an EMBL/GenBank/DDBJ whole genome shotgun (WGS) entry which is preliminary data.</text>
</comment>
<dbReference type="Proteomes" id="UP000313231">
    <property type="component" value="Unassembled WGS sequence"/>
</dbReference>
<dbReference type="GO" id="GO:0003723">
    <property type="term" value="F:RNA binding"/>
    <property type="evidence" value="ECO:0007669"/>
    <property type="project" value="InterPro"/>
</dbReference>
<evidence type="ECO:0000259" key="2">
    <source>
        <dbReference type="PROSITE" id="PS50921"/>
    </source>
</evidence>
<dbReference type="PROSITE" id="PS50921">
    <property type="entry name" value="ANTAR"/>
    <property type="match status" value="1"/>
</dbReference>
<gene>
    <name evidence="3" type="ORF">FHP29_05870</name>
</gene>
<name>A0A5C4W7U8_9ACTN</name>
<dbReference type="InterPro" id="IPR013655">
    <property type="entry name" value="PAS_fold_3"/>
</dbReference>
<evidence type="ECO:0000313" key="3">
    <source>
        <dbReference type="EMBL" id="TNM44228.1"/>
    </source>
</evidence>
<dbReference type="SUPFAM" id="SSF55785">
    <property type="entry name" value="PYP-like sensor domain (PAS domain)"/>
    <property type="match status" value="1"/>
</dbReference>
<protein>
    <submittedName>
        <fullName evidence="3">ANTAR domain-containing protein</fullName>
    </submittedName>
</protein>
<evidence type="ECO:0000313" key="4">
    <source>
        <dbReference type="Proteomes" id="UP000313231"/>
    </source>
</evidence>
<dbReference type="Gene3D" id="3.30.450.20">
    <property type="entry name" value="PAS domain"/>
    <property type="match status" value="1"/>
</dbReference>
<dbReference type="AlphaFoldDB" id="A0A5C4W7U8"/>
<dbReference type="InterPro" id="IPR035965">
    <property type="entry name" value="PAS-like_dom_sf"/>
</dbReference>
<keyword evidence="4" id="KW-1185">Reference proteome</keyword>
<reference evidence="3 4" key="1">
    <citation type="journal article" date="2016" name="Int. J. Syst. Evol. Microbiol.">
        <title>Nocardioides albidus sp. nov., an actinobacterium isolated from garden soil.</title>
        <authorList>
            <person name="Singh H."/>
            <person name="Du J."/>
            <person name="Trinh H."/>
            <person name="Won K."/>
            <person name="Yang J.E."/>
            <person name="Yin C."/>
            <person name="Kook M."/>
            <person name="Yi T.H."/>
        </authorList>
    </citation>
    <scope>NUCLEOTIDE SEQUENCE [LARGE SCALE GENOMIC DNA]</scope>
    <source>
        <strain evidence="3 4">CCTCC AB 2015297</strain>
    </source>
</reference>
<dbReference type="Pfam" id="PF03861">
    <property type="entry name" value="ANTAR"/>
    <property type="match status" value="1"/>
</dbReference>
<dbReference type="InterPro" id="IPR011006">
    <property type="entry name" value="CheY-like_superfamily"/>
</dbReference>
<evidence type="ECO:0000256" key="1">
    <source>
        <dbReference type="SAM" id="MobiDB-lite"/>
    </source>
</evidence>